<dbReference type="NCBIfam" id="TIGR01300">
    <property type="entry name" value="CPA3_mnhG_phaG"/>
    <property type="match status" value="1"/>
</dbReference>
<protein>
    <submittedName>
        <fullName evidence="2">Multisubunit sodium/proton antiporter MrpG subunit</fullName>
    </submittedName>
</protein>
<dbReference type="GO" id="GO:0015385">
    <property type="term" value="F:sodium:proton antiporter activity"/>
    <property type="evidence" value="ECO:0007669"/>
    <property type="project" value="TreeGrafter"/>
</dbReference>
<evidence type="ECO:0000313" key="2">
    <source>
        <dbReference type="EMBL" id="TCO72720.1"/>
    </source>
</evidence>
<dbReference type="Proteomes" id="UP000294980">
    <property type="component" value="Unassembled WGS sequence"/>
</dbReference>
<gene>
    <name evidence="2" type="ORF">EV688_11710</name>
</gene>
<dbReference type="RefSeq" id="WP_117319237.1">
    <property type="nucleotide sequence ID" value="NZ_QQSW01000021.1"/>
</dbReference>
<comment type="caution">
    <text evidence="2">The sequence shown here is derived from an EMBL/GenBank/DDBJ whole genome shotgun (WGS) entry which is preliminary data.</text>
</comment>
<dbReference type="InterPro" id="IPR005133">
    <property type="entry name" value="PhaG_MnhG_YufB"/>
</dbReference>
<dbReference type="OrthoDB" id="9813804at2"/>
<dbReference type="AlphaFoldDB" id="A0A4V6NPB2"/>
<keyword evidence="1" id="KW-1133">Transmembrane helix</keyword>
<sequence length="107" mass="11270">MDSVIAIAGGIFAVLGIVLILTGGLGVMRLPDFYTRMHAAGVTETLAAFFIVVALMLEVGWGIGFFKLLFIMLFVLITSPTASHALAKAARHGRLRAHGDDPEAGSS</sequence>
<reference evidence="2 3" key="1">
    <citation type="submission" date="2019-03" db="EMBL/GenBank/DDBJ databases">
        <title>Genomic Encyclopedia of Type Strains, Phase IV (KMG-IV): sequencing the most valuable type-strain genomes for metagenomic binning, comparative biology and taxonomic classification.</title>
        <authorList>
            <person name="Goeker M."/>
        </authorList>
    </citation>
    <scope>NUCLEOTIDE SEQUENCE [LARGE SCALE GENOMIC DNA]</scope>
    <source>
        <strain evidence="2 3">DSM 23344</strain>
    </source>
</reference>
<dbReference type="PANTHER" id="PTHR34703:SF1">
    <property type="entry name" value="ANTIPORTER SUBUNIT MNHG2-RELATED"/>
    <property type="match status" value="1"/>
</dbReference>
<organism evidence="2 3">
    <name type="scientific">Chromatocurvus halotolerans</name>
    <dbReference type="NCBI Taxonomy" id="1132028"/>
    <lineage>
        <taxon>Bacteria</taxon>
        <taxon>Pseudomonadati</taxon>
        <taxon>Pseudomonadota</taxon>
        <taxon>Gammaproteobacteria</taxon>
        <taxon>Cellvibrionales</taxon>
        <taxon>Halieaceae</taxon>
        <taxon>Chromatocurvus</taxon>
    </lineage>
</organism>
<keyword evidence="3" id="KW-1185">Reference proteome</keyword>
<feature type="transmembrane region" description="Helical" evidence="1">
    <location>
        <begin position="63"/>
        <end position="87"/>
    </location>
</feature>
<accession>A0A4V6NPB2</accession>
<evidence type="ECO:0000313" key="3">
    <source>
        <dbReference type="Proteomes" id="UP000294980"/>
    </source>
</evidence>
<dbReference type="PANTHER" id="PTHR34703">
    <property type="entry name" value="ANTIPORTER SUBUNIT MNHG2-RELATED"/>
    <property type="match status" value="1"/>
</dbReference>
<dbReference type="EMBL" id="SLWX01000017">
    <property type="protein sequence ID" value="TCO72720.1"/>
    <property type="molecule type" value="Genomic_DNA"/>
</dbReference>
<evidence type="ECO:0000256" key="1">
    <source>
        <dbReference type="SAM" id="Phobius"/>
    </source>
</evidence>
<feature type="transmembrane region" description="Helical" evidence="1">
    <location>
        <begin position="39"/>
        <end position="57"/>
    </location>
</feature>
<proteinExistence type="predicted"/>
<feature type="transmembrane region" description="Helical" evidence="1">
    <location>
        <begin position="6"/>
        <end position="27"/>
    </location>
</feature>
<keyword evidence="1" id="KW-0812">Transmembrane</keyword>
<keyword evidence="1" id="KW-0472">Membrane</keyword>
<dbReference type="Pfam" id="PF03334">
    <property type="entry name" value="PhaG_MnhG_YufB"/>
    <property type="match status" value="1"/>
</dbReference>
<name>A0A4V6NPB2_9GAMM</name>